<dbReference type="EMBL" id="CP017814">
    <property type="protein sequence ID" value="APA05620.1"/>
    <property type="molecule type" value="Genomic_DNA"/>
</dbReference>
<accession>A0A1D9PSI2</accession>
<reference evidence="2" key="1">
    <citation type="journal article" date="2017" name="Genome Biol. Evol.">
        <title>The complete genome sequence of the phytopathogenic fungus Sclerotinia sclerotiorum reveals insights into the genome architecture of broad host range pathogens.</title>
        <authorList>
            <person name="Derbyshire M."/>
            <person name="Denton-Giles M."/>
            <person name="Hegedus D."/>
            <person name="Seifbarghy S."/>
            <person name="Rollins J."/>
            <person name="van Kan J."/>
            <person name="Seidl M.F."/>
            <person name="Faino L."/>
            <person name="Mbengue M."/>
            <person name="Navaud O."/>
            <person name="Raffaele S."/>
            <person name="Hammond-Kosack K."/>
            <person name="Heard S."/>
            <person name="Oliver R."/>
        </authorList>
    </citation>
    <scope>NUCLEOTIDE SEQUENCE [LARGE SCALE GENOMIC DNA]</scope>
    <source>
        <strain evidence="2">ATCC 18683 / 1980 / Ss-1</strain>
    </source>
</reference>
<dbReference type="Proteomes" id="UP000177798">
    <property type="component" value="Chromosome 1"/>
</dbReference>
<sequence>MCGQYLTHVAIDGGEPLDEEGLAAPEILARMMEAGPWDTTAPEDTMGYAAEYALDGGDRL</sequence>
<evidence type="ECO:0000313" key="2">
    <source>
        <dbReference type="Proteomes" id="UP000177798"/>
    </source>
</evidence>
<evidence type="ECO:0000313" key="1">
    <source>
        <dbReference type="EMBL" id="APA05620.1"/>
    </source>
</evidence>
<name>A0A1D9PSI2_SCLS1</name>
<proteinExistence type="predicted"/>
<gene>
    <name evidence="1" type="ORF">sscle_01g003900</name>
</gene>
<dbReference type="OrthoDB" id="10432861at2759"/>
<organism evidence="1 2">
    <name type="scientific">Sclerotinia sclerotiorum (strain ATCC 18683 / 1980 / Ss-1)</name>
    <name type="common">White mold</name>
    <name type="synonym">Whetzelinia sclerotiorum</name>
    <dbReference type="NCBI Taxonomy" id="665079"/>
    <lineage>
        <taxon>Eukaryota</taxon>
        <taxon>Fungi</taxon>
        <taxon>Dikarya</taxon>
        <taxon>Ascomycota</taxon>
        <taxon>Pezizomycotina</taxon>
        <taxon>Leotiomycetes</taxon>
        <taxon>Helotiales</taxon>
        <taxon>Sclerotiniaceae</taxon>
        <taxon>Sclerotinia</taxon>
    </lineage>
</organism>
<protein>
    <submittedName>
        <fullName evidence="1">Uncharacterized protein</fullName>
    </submittedName>
</protein>
<dbReference type="VEuPathDB" id="FungiDB:sscle_01g003900"/>
<dbReference type="AlphaFoldDB" id="A0A1D9PSI2"/>